<dbReference type="KEGG" id="mag:amb1168"/>
<dbReference type="STRING" id="342108.amb1168"/>
<dbReference type="Proteomes" id="UP000007058">
    <property type="component" value="Chromosome"/>
</dbReference>
<evidence type="ECO:0008006" key="3">
    <source>
        <dbReference type="Google" id="ProtNLM"/>
    </source>
</evidence>
<protein>
    <recommendedName>
        <fullName evidence="3">Elements of external origin</fullName>
    </recommendedName>
</protein>
<evidence type="ECO:0000313" key="2">
    <source>
        <dbReference type="Proteomes" id="UP000007058"/>
    </source>
</evidence>
<keyword evidence="2" id="KW-1185">Reference proteome</keyword>
<dbReference type="EMBL" id="AP007255">
    <property type="protein sequence ID" value="BAE49972.1"/>
    <property type="molecule type" value="Genomic_DNA"/>
</dbReference>
<dbReference type="AlphaFoldDB" id="Q2W853"/>
<evidence type="ECO:0000313" key="1">
    <source>
        <dbReference type="EMBL" id="BAE49972.1"/>
    </source>
</evidence>
<gene>
    <name evidence="1" type="ordered locus">amb1168</name>
</gene>
<accession>Q2W853</accession>
<reference evidence="1 2" key="1">
    <citation type="journal article" date="2005" name="DNA Res.">
        <title>Complete genome sequence of the facultative anaerobic magnetotactic bacterium Magnetospirillum sp. strain AMB-1.</title>
        <authorList>
            <person name="Matsunaga T."/>
            <person name="Okamura Y."/>
            <person name="Fukuda Y."/>
            <person name="Wahyudi A.T."/>
            <person name="Murase Y."/>
            <person name="Takeyama H."/>
        </authorList>
    </citation>
    <scope>NUCLEOTIDE SEQUENCE [LARGE SCALE GENOMIC DNA]</scope>
    <source>
        <strain evidence="2">ATCC 700264 / AMB-1</strain>
    </source>
</reference>
<name>Q2W853_PARM1</name>
<sequence length="211" mass="23106">MFVGPFIALSVPRINRLSVSFHCLFQRKSIMGLSVREYARRRGVSHTAVRKAVQTGRIPQEPDGTIDPVKADAAWDAQTDPGRKATTAPKPVIEAPIAPAPKPQRETTPAVPAAAGATFAQARTAHEVAKAQKARIQVDRLKDEVVDRARATALVFKLARQERDAWITWPARVAGQMAAEIGIDPHVMQTLLEAHVHAHLDELAAIEPNFR</sequence>
<dbReference type="HOGENOM" id="CLU_117594_0_0_5"/>
<proteinExistence type="predicted"/>
<organism evidence="1 2">
    <name type="scientific">Paramagnetospirillum magneticum (strain ATCC 700264 / AMB-1)</name>
    <name type="common">Magnetospirillum magneticum</name>
    <dbReference type="NCBI Taxonomy" id="342108"/>
    <lineage>
        <taxon>Bacteria</taxon>
        <taxon>Pseudomonadati</taxon>
        <taxon>Pseudomonadota</taxon>
        <taxon>Alphaproteobacteria</taxon>
        <taxon>Rhodospirillales</taxon>
        <taxon>Magnetospirillaceae</taxon>
        <taxon>Paramagnetospirillum</taxon>
    </lineage>
</organism>